<dbReference type="PANTHER" id="PTHR43080">
    <property type="entry name" value="CBS DOMAIN-CONTAINING PROTEIN CBSX3, MITOCHONDRIAL"/>
    <property type="match status" value="1"/>
</dbReference>
<accession>A0ABV9RU66</accession>
<dbReference type="SMART" id="SM00116">
    <property type="entry name" value="CBS"/>
    <property type="match status" value="2"/>
</dbReference>
<organism evidence="4 5">
    <name type="scientific">Actinophytocola glycyrrhizae</name>
    <dbReference type="NCBI Taxonomy" id="2044873"/>
    <lineage>
        <taxon>Bacteria</taxon>
        <taxon>Bacillati</taxon>
        <taxon>Actinomycetota</taxon>
        <taxon>Actinomycetes</taxon>
        <taxon>Pseudonocardiales</taxon>
        <taxon>Pseudonocardiaceae</taxon>
    </lineage>
</organism>
<dbReference type="Proteomes" id="UP001595859">
    <property type="component" value="Unassembled WGS sequence"/>
</dbReference>
<keyword evidence="1 2" id="KW-0129">CBS domain</keyword>
<dbReference type="PROSITE" id="PS51371">
    <property type="entry name" value="CBS"/>
    <property type="match status" value="2"/>
</dbReference>
<dbReference type="Pfam" id="PF00571">
    <property type="entry name" value="CBS"/>
    <property type="match status" value="2"/>
</dbReference>
<reference evidence="5" key="1">
    <citation type="journal article" date="2019" name="Int. J. Syst. Evol. Microbiol.">
        <title>The Global Catalogue of Microorganisms (GCM) 10K type strain sequencing project: providing services to taxonomists for standard genome sequencing and annotation.</title>
        <authorList>
            <consortium name="The Broad Institute Genomics Platform"/>
            <consortium name="The Broad Institute Genome Sequencing Center for Infectious Disease"/>
            <person name="Wu L."/>
            <person name="Ma J."/>
        </authorList>
    </citation>
    <scope>NUCLEOTIDE SEQUENCE [LARGE SCALE GENOMIC DNA]</scope>
    <source>
        <strain evidence="5">ZS-22-S1</strain>
    </source>
</reference>
<dbReference type="PANTHER" id="PTHR43080:SF29">
    <property type="entry name" value="OS02G0818000 PROTEIN"/>
    <property type="match status" value="1"/>
</dbReference>
<protein>
    <submittedName>
        <fullName evidence="4">HPP family protein</fullName>
    </submittedName>
</protein>
<evidence type="ECO:0000259" key="3">
    <source>
        <dbReference type="PROSITE" id="PS51371"/>
    </source>
</evidence>
<evidence type="ECO:0000313" key="5">
    <source>
        <dbReference type="Proteomes" id="UP001595859"/>
    </source>
</evidence>
<keyword evidence="5" id="KW-1185">Reference proteome</keyword>
<evidence type="ECO:0000313" key="4">
    <source>
        <dbReference type="EMBL" id="MFC4852011.1"/>
    </source>
</evidence>
<evidence type="ECO:0000256" key="1">
    <source>
        <dbReference type="ARBA" id="ARBA00023122"/>
    </source>
</evidence>
<dbReference type="Gene3D" id="3.10.580.10">
    <property type="entry name" value="CBS-domain"/>
    <property type="match status" value="1"/>
</dbReference>
<sequence length="123" mass="13205">MTVASVMTRCVVTVEPQMPVRELVVAMAESGLSALPVVDGRGMPLGVVSEADLVLGRARWLPAHGRTAAEVIGASVRAVHVEEPVSFVARVLAGTGMRRLFVTDWDGRLVGVVSRQDLRRSCR</sequence>
<dbReference type="InterPro" id="IPR000644">
    <property type="entry name" value="CBS_dom"/>
</dbReference>
<name>A0ABV9RU66_9PSEU</name>
<dbReference type="EMBL" id="JBHSIS010000002">
    <property type="protein sequence ID" value="MFC4852011.1"/>
    <property type="molecule type" value="Genomic_DNA"/>
</dbReference>
<proteinExistence type="predicted"/>
<feature type="domain" description="CBS" evidence="3">
    <location>
        <begin position="7"/>
        <end position="63"/>
    </location>
</feature>
<evidence type="ECO:0000256" key="2">
    <source>
        <dbReference type="PROSITE-ProRule" id="PRU00703"/>
    </source>
</evidence>
<comment type="caution">
    <text evidence="4">The sequence shown here is derived from an EMBL/GenBank/DDBJ whole genome shotgun (WGS) entry which is preliminary data.</text>
</comment>
<gene>
    <name evidence="4" type="ORF">ACFPCV_00745</name>
</gene>
<dbReference type="RefSeq" id="WP_378055000.1">
    <property type="nucleotide sequence ID" value="NZ_JBHSIS010000002.1"/>
</dbReference>
<feature type="domain" description="CBS" evidence="3">
    <location>
        <begin position="72"/>
        <end position="123"/>
    </location>
</feature>
<dbReference type="SUPFAM" id="SSF54631">
    <property type="entry name" value="CBS-domain pair"/>
    <property type="match status" value="1"/>
</dbReference>
<dbReference type="InterPro" id="IPR046342">
    <property type="entry name" value="CBS_dom_sf"/>
</dbReference>
<dbReference type="InterPro" id="IPR051257">
    <property type="entry name" value="Diverse_CBS-Domain"/>
</dbReference>